<reference evidence="1" key="2">
    <citation type="submission" date="2023-06" db="EMBL/GenBank/DDBJ databases">
        <authorList>
            <person name="Ma L."/>
            <person name="Liu K.-W."/>
            <person name="Li Z."/>
            <person name="Hsiao Y.-Y."/>
            <person name="Qi Y."/>
            <person name="Fu T."/>
            <person name="Tang G."/>
            <person name="Zhang D."/>
            <person name="Sun W.-H."/>
            <person name="Liu D.-K."/>
            <person name="Li Y."/>
            <person name="Chen G.-Z."/>
            <person name="Liu X.-D."/>
            <person name="Liao X.-Y."/>
            <person name="Jiang Y.-T."/>
            <person name="Yu X."/>
            <person name="Hao Y."/>
            <person name="Huang J."/>
            <person name="Zhao X.-W."/>
            <person name="Ke S."/>
            <person name="Chen Y.-Y."/>
            <person name="Wu W.-L."/>
            <person name="Hsu J.-L."/>
            <person name="Lin Y.-F."/>
            <person name="Huang M.-D."/>
            <person name="Li C.-Y."/>
            <person name="Huang L."/>
            <person name="Wang Z.-W."/>
            <person name="Zhao X."/>
            <person name="Zhong W.-Y."/>
            <person name="Peng D.-H."/>
            <person name="Ahmad S."/>
            <person name="Lan S."/>
            <person name="Zhang J.-S."/>
            <person name="Tsai W.-C."/>
            <person name="Van De Peer Y."/>
            <person name="Liu Z.-J."/>
        </authorList>
    </citation>
    <scope>NUCLEOTIDE SEQUENCE</scope>
    <source>
        <strain evidence="1">CP</strain>
        <tissue evidence="1">Leaves</tissue>
    </source>
</reference>
<dbReference type="EMBL" id="JAUJYO010000001">
    <property type="protein sequence ID" value="KAK1325648.1"/>
    <property type="molecule type" value="Genomic_DNA"/>
</dbReference>
<name>A0AAV9FI22_ACOCL</name>
<proteinExistence type="predicted"/>
<keyword evidence="2" id="KW-1185">Reference proteome</keyword>
<organism evidence="1 2">
    <name type="scientific">Acorus calamus</name>
    <name type="common">Sweet flag</name>
    <dbReference type="NCBI Taxonomy" id="4465"/>
    <lineage>
        <taxon>Eukaryota</taxon>
        <taxon>Viridiplantae</taxon>
        <taxon>Streptophyta</taxon>
        <taxon>Embryophyta</taxon>
        <taxon>Tracheophyta</taxon>
        <taxon>Spermatophyta</taxon>
        <taxon>Magnoliopsida</taxon>
        <taxon>Liliopsida</taxon>
        <taxon>Acoraceae</taxon>
        <taxon>Acorus</taxon>
    </lineage>
</organism>
<protein>
    <submittedName>
        <fullName evidence="1">Uncharacterized protein</fullName>
    </submittedName>
</protein>
<gene>
    <name evidence="1" type="ORF">QJS10_CPA01g00717</name>
</gene>
<evidence type="ECO:0000313" key="2">
    <source>
        <dbReference type="Proteomes" id="UP001180020"/>
    </source>
</evidence>
<dbReference type="AlphaFoldDB" id="A0AAV9FI22"/>
<reference evidence="1" key="1">
    <citation type="journal article" date="2023" name="Nat. Commun.">
        <title>Diploid and tetraploid genomes of Acorus and the evolution of monocots.</title>
        <authorList>
            <person name="Ma L."/>
            <person name="Liu K.W."/>
            <person name="Li Z."/>
            <person name="Hsiao Y.Y."/>
            <person name="Qi Y."/>
            <person name="Fu T."/>
            <person name="Tang G.D."/>
            <person name="Zhang D."/>
            <person name="Sun W.H."/>
            <person name="Liu D.K."/>
            <person name="Li Y."/>
            <person name="Chen G.Z."/>
            <person name="Liu X.D."/>
            <person name="Liao X.Y."/>
            <person name="Jiang Y.T."/>
            <person name="Yu X."/>
            <person name="Hao Y."/>
            <person name="Huang J."/>
            <person name="Zhao X.W."/>
            <person name="Ke S."/>
            <person name="Chen Y.Y."/>
            <person name="Wu W.L."/>
            <person name="Hsu J.L."/>
            <person name="Lin Y.F."/>
            <person name="Huang M.D."/>
            <person name="Li C.Y."/>
            <person name="Huang L."/>
            <person name="Wang Z.W."/>
            <person name="Zhao X."/>
            <person name="Zhong W.Y."/>
            <person name="Peng D.H."/>
            <person name="Ahmad S."/>
            <person name="Lan S."/>
            <person name="Zhang J.S."/>
            <person name="Tsai W.C."/>
            <person name="Van de Peer Y."/>
            <person name="Liu Z.J."/>
        </authorList>
    </citation>
    <scope>NUCLEOTIDE SEQUENCE</scope>
    <source>
        <strain evidence="1">CP</strain>
    </source>
</reference>
<sequence length="169" mass="19506">MRPEGNEDRFAILMDRREGNSPADILASRRQSRGEDFILPHQSKMSIPITISRVLKYIPELQKHVEGLRRLNEEMMEDDVMIGAEILREKLINGLTLRFDGNARKMSLEVLEKSTFSPPSFWVSLKKLIQEDREDSMQDGILFTAVHQPSLSTISPPLFWESLKILIQE</sequence>
<dbReference type="Proteomes" id="UP001180020">
    <property type="component" value="Unassembled WGS sequence"/>
</dbReference>
<comment type="caution">
    <text evidence="1">The sequence shown here is derived from an EMBL/GenBank/DDBJ whole genome shotgun (WGS) entry which is preliminary data.</text>
</comment>
<evidence type="ECO:0000313" key="1">
    <source>
        <dbReference type="EMBL" id="KAK1325648.1"/>
    </source>
</evidence>
<accession>A0AAV9FI22</accession>